<evidence type="ECO:0000256" key="5">
    <source>
        <dbReference type="ARBA" id="ARBA00022723"/>
    </source>
</evidence>
<dbReference type="InterPro" id="IPR045249">
    <property type="entry name" value="HARBI1-like"/>
</dbReference>
<feature type="domain" description="DDE Tnp4" evidence="8">
    <location>
        <begin position="177"/>
        <end position="315"/>
    </location>
</feature>
<keyword evidence="4" id="KW-0540">Nuclease</keyword>
<evidence type="ECO:0008006" key="12">
    <source>
        <dbReference type="Google" id="ProtNLM"/>
    </source>
</evidence>
<comment type="similarity">
    <text evidence="3">Belongs to the HARBI1 family.</text>
</comment>
<sequence>MDNSPEREINENEDEEFNQLVEITQAAIAYQAIYSHKKHCRTSSYTGSAWLDELMGEDANPIRCYQMFRMDKIVFNNLMHDLVTRYGLKGTRNIAVREMLGIFLHILGHGIGNRLTQERFQRSGETISRYFGLVLDKICEMGKYLIQPADWQFRDVPEKIKNNRRFYPYFKDCIGAIDGTHILVVIPVKDQIRFIGRKGTSTQNVLAVCNFNMEFTYVWAGWEGQAHDTRIFYEALGRHDMQFPHPPPGKYYLVDAGYPNSMGYLGPYKEVRYHLPEFQQAFGALKKKWKILKYMPSFPFEKQVKIVIAAMTLHNYIRRNAVNDRHFGRADLDPSYGYSVDLHNTNEGAGTSNDNLFSDMAHIRDQISMSLANT</sequence>
<comment type="cofactor">
    <cofactor evidence="1">
        <name>a divalent metal cation</name>
        <dbReference type="ChEBI" id="CHEBI:60240"/>
    </cofactor>
</comment>
<keyword evidence="7" id="KW-0539">Nucleus</keyword>
<reference evidence="10 11" key="1">
    <citation type="submission" date="2024-11" db="EMBL/GenBank/DDBJ databases">
        <title>Chromosome-level genome assembly of Eucalyptus globulus Labill. provides insights into its genome evolution.</title>
        <authorList>
            <person name="Li X."/>
        </authorList>
    </citation>
    <scope>NUCLEOTIDE SEQUENCE [LARGE SCALE GENOMIC DNA]</scope>
    <source>
        <strain evidence="10">CL2024</strain>
        <tissue evidence="10">Fresh tender leaves</tissue>
    </source>
</reference>
<evidence type="ECO:0000256" key="2">
    <source>
        <dbReference type="ARBA" id="ARBA00004123"/>
    </source>
</evidence>
<evidence type="ECO:0000256" key="7">
    <source>
        <dbReference type="ARBA" id="ARBA00023242"/>
    </source>
</evidence>
<evidence type="ECO:0000256" key="4">
    <source>
        <dbReference type="ARBA" id="ARBA00022722"/>
    </source>
</evidence>
<dbReference type="Pfam" id="PF13359">
    <property type="entry name" value="DDE_Tnp_4"/>
    <property type="match status" value="1"/>
</dbReference>
<dbReference type="PANTHER" id="PTHR22930">
    <property type="match status" value="1"/>
</dbReference>
<dbReference type="Proteomes" id="UP001634007">
    <property type="component" value="Unassembled WGS sequence"/>
</dbReference>
<name>A0ABD3L8Q9_EUCGL</name>
<keyword evidence="5" id="KW-0479">Metal-binding</keyword>
<evidence type="ECO:0000259" key="8">
    <source>
        <dbReference type="Pfam" id="PF13359"/>
    </source>
</evidence>
<proteinExistence type="inferred from homology"/>
<dbReference type="GO" id="GO:0016787">
    <property type="term" value="F:hydrolase activity"/>
    <property type="evidence" value="ECO:0007669"/>
    <property type="project" value="UniProtKB-KW"/>
</dbReference>
<evidence type="ECO:0000256" key="1">
    <source>
        <dbReference type="ARBA" id="ARBA00001968"/>
    </source>
</evidence>
<evidence type="ECO:0000313" key="11">
    <source>
        <dbReference type="Proteomes" id="UP001634007"/>
    </source>
</evidence>
<feature type="domain" description="DUF8040" evidence="9">
    <location>
        <begin position="42"/>
        <end position="139"/>
    </location>
</feature>
<dbReference type="GO" id="GO:0004518">
    <property type="term" value="F:nuclease activity"/>
    <property type="evidence" value="ECO:0007669"/>
    <property type="project" value="UniProtKB-KW"/>
</dbReference>
<dbReference type="GO" id="GO:0046872">
    <property type="term" value="F:metal ion binding"/>
    <property type="evidence" value="ECO:0007669"/>
    <property type="project" value="UniProtKB-KW"/>
</dbReference>
<dbReference type="InterPro" id="IPR058353">
    <property type="entry name" value="DUF8040"/>
</dbReference>
<organism evidence="10 11">
    <name type="scientific">Eucalyptus globulus</name>
    <name type="common">Tasmanian blue gum</name>
    <dbReference type="NCBI Taxonomy" id="34317"/>
    <lineage>
        <taxon>Eukaryota</taxon>
        <taxon>Viridiplantae</taxon>
        <taxon>Streptophyta</taxon>
        <taxon>Embryophyta</taxon>
        <taxon>Tracheophyta</taxon>
        <taxon>Spermatophyta</taxon>
        <taxon>Magnoliopsida</taxon>
        <taxon>eudicotyledons</taxon>
        <taxon>Gunneridae</taxon>
        <taxon>Pentapetalae</taxon>
        <taxon>rosids</taxon>
        <taxon>malvids</taxon>
        <taxon>Myrtales</taxon>
        <taxon>Myrtaceae</taxon>
        <taxon>Myrtoideae</taxon>
        <taxon>Eucalypteae</taxon>
        <taxon>Eucalyptus</taxon>
    </lineage>
</organism>
<dbReference type="InterPro" id="IPR027806">
    <property type="entry name" value="HARBI1_dom"/>
</dbReference>
<accession>A0ABD3L8Q9</accession>
<dbReference type="PANTHER" id="PTHR22930:SF221">
    <property type="entry name" value="NUCLEASE HARBI1"/>
    <property type="match status" value="1"/>
</dbReference>
<dbReference type="Pfam" id="PF26138">
    <property type="entry name" value="DUF8040"/>
    <property type="match status" value="1"/>
</dbReference>
<dbReference type="EMBL" id="JBJKBG010000002">
    <property type="protein sequence ID" value="KAL3748219.1"/>
    <property type="molecule type" value="Genomic_DNA"/>
</dbReference>
<comment type="caution">
    <text evidence="10">The sequence shown here is derived from an EMBL/GenBank/DDBJ whole genome shotgun (WGS) entry which is preliminary data.</text>
</comment>
<gene>
    <name evidence="10" type="ORF">ACJRO7_009452</name>
</gene>
<keyword evidence="11" id="KW-1185">Reference proteome</keyword>
<evidence type="ECO:0000313" key="10">
    <source>
        <dbReference type="EMBL" id="KAL3748219.1"/>
    </source>
</evidence>
<evidence type="ECO:0000256" key="3">
    <source>
        <dbReference type="ARBA" id="ARBA00006958"/>
    </source>
</evidence>
<evidence type="ECO:0000256" key="6">
    <source>
        <dbReference type="ARBA" id="ARBA00022801"/>
    </source>
</evidence>
<protein>
    <recommendedName>
        <fullName evidence="12">DDE Tnp4 domain-containing protein</fullName>
    </recommendedName>
</protein>
<dbReference type="GO" id="GO:0005634">
    <property type="term" value="C:nucleus"/>
    <property type="evidence" value="ECO:0007669"/>
    <property type="project" value="UniProtKB-SubCell"/>
</dbReference>
<dbReference type="AlphaFoldDB" id="A0ABD3L8Q9"/>
<keyword evidence="6" id="KW-0378">Hydrolase</keyword>
<evidence type="ECO:0000259" key="9">
    <source>
        <dbReference type="Pfam" id="PF26138"/>
    </source>
</evidence>
<comment type="subcellular location">
    <subcellularLocation>
        <location evidence="2">Nucleus</location>
    </subcellularLocation>
</comment>